<evidence type="ECO:0000313" key="2">
    <source>
        <dbReference type="EMBL" id="ODA28663.1"/>
    </source>
</evidence>
<reference evidence="2 3" key="1">
    <citation type="submission" date="2016-05" db="EMBL/GenBank/DDBJ databases">
        <title>Genomic and physiological characterization of Planctopirus sp. isolated from fresh water lake.</title>
        <authorList>
            <person name="Subhash Y."/>
            <person name="Ramana C."/>
        </authorList>
    </citation>
    <scope>NUCLEOTIDE SEQUENCE [LARGE SCALE GENOMIC DNA]</scope>
    <source>
        <strain evidence="2 3">JC280</strain>
    </source>
</reference>
<gene>
    <name evidence="2" type="ORF">A6X21_13365</name>
</gene>
<protein>
    <submittedName>
        <fullName evidence="2">Uncharacterized protein</fullName>
    </submittedName>
</protein>
<feature type="compositionally biased region" description="Polar residues" evidence="1">
    <location>
        <begin position="58"/>
        <end position="70"/>
    </location>
</feature>
<dbReference type="Proteomes" id="UP000094828">
    <property type="component" value="Unassembled WGS sequence"/>
</dbReference>
<evidence type="ECO:0000313" key="3">
    <source>
        <dbReference type="Proteomes" id="UP000094828"/>
    </source>
</evidence>
<name>A0A1C3E626_9PLAN</name>
<organism evidence="2 3">
    <name type="scientific">Planctopirus hydrillae</name>
    <dbReference type="NCBI Taxonomy" id="1841610"/>
    <lineage>
        <taxon>Bacteria</taxon>
        <taxon>Pseudomonadati</taxon>
        <taxon>Planctomycetota</taxon>
        <taxon>Planctomycetia</taxon>
        <taxon>Planctomycetales</taxon>
        <taxon>Planctomycetaceae</taxon>
        <taxon>Planctopirus</taxon>
    </lineage>
</organism>
<dbReference type="PROSITE" id="PS51257">
    <property type="entry name" value="PROKAR_LIPOPROTEIN"/>
    <property type="match status" value="1"/>
</dbReference>
<dbReference type="AlphaFoldDB" id="A0A1C3E626"/>
<feature type="region of interest" description="Disordered" evidence="1">
    <location>
        <begin position="55"/>
        <end position="75"/>
    </location>
</feature>
<keyword evidence="3" id="KW-1185">Reference proteome</keyword>
<dbReference type="EMBL" id="LYDR01000152">
    <property type="protein sequence ID" value="ODA28663.1"/>
    <property type="molecule type" value="Genomic_DNA"/>
</dbReference>
<evidence type="ECO:0000256" key="1">
    <source>
        <dbReference type="SAM" id="MobiDB-lite"/>
    </source>
</evidence>
<sequence length="171" mass="17946">MVAILRRAGLLAVIIIGCAEVGFAQNQAVQLPSVGQSSAATSISVPDGGQTLIGGSSRGLTTMPSRSTFPLSRGPVTRNPLFGGPAYGRSLSGGSMTASVRIIDLHEMDRQILALSPAESSEAVEPDAPKPAFTANDYLRKADEAEAKGKPKVAEIYRRLAAKHTTKETDR</sequence>
<dbReference type="OrthoDB" id="280861at2"/>
<dbReference type="RefSeq" id="WP_068852168.1">
    <property type="nucleotide sequence ID" value="NZ_LYDR01000152.1"/>
</dbReference>
<accession>A0A1C3E626</accession>
<comment type="caution">
    <text evidence="2">The sequence shown here is derived from an EMBL/GenBank/DDBJ whole genome shotgun (WGS) entry which is preliminary data.</text>
</comment>
<proteinExistence type="predicted"/>
<feature type="region of interest" description="Disordered" evidence="1">
    <location>
        <begin position="117"/>
        <end position="136"/>
    </location>
</feature>